<comment type="caution">
    <text evidence="2">The sequence shown here is derived from an EMBL/GenBank/DDBJ whole genome shotgun (WGS) entry which is preliminary data.</text>
</comment>
<feature type="transmembrane region" description="Helical" evidence="1">
    <location>
        <begin position="93"/>
        <end position="111"/>
    </location>
</feature>
<evidence type="ECO:0000313" key="2">
    <source>
        <dbReference type="EMBL" id="MBT9145639.1"/>
    </source>
</evidence>
<feature type="transmembrane region" description="Helical" evidence="1">
    <location>
        <begin position="40"/>
        <end position="60"/>
    </location>
</feature>
<feature type="transmembrane region" description="Helical" evidence="1">
    <location>
        <begin position="123"/>
        <end position="140"/>
    </location>
</feature>
<keyword evidence="1" id="KW-0472">Membrane</keyword>
<keyword evidence="1" id="KW-1133">Transmembrane helix</keyword>
<name>A0A9E2BID7_PSYF1</name>
<dbReference type="EMBL" id="QLTW01000133">
    <property type="protein sequence ID" value="MBT9145639.1"/>
    <property type="molecule type" value="Genomic_DNA"/>
</dbReference>
<keyword evidence="1" id="KW-0812">Transmembrane</keyword>
<feature type="transmembrane region" description="Helical" evidence="1">
    <location>
        <begin position="67"/>
        <end position="87"/>
    </location>
</feature>
<dbReference type="AlphaFoldDB" id="A0A9E2BID7"/>
<feature type="transmembrane region" description="Helical" evidence="1">
    <location>
        <begin position="12"/>
        <end position="34"/>
    </location>
</feature>
<accession>A0A9E2BID7</accession>
<organism evidence="2 3">
    <name type="scientific">Psychracetigena formicireducens</name>
    <dbReference type="NCBI Taxonomy" id="2986056"/>
    <lineage>
        <taxon>Bacteria</taxon>
        <taxon>Bacillati</taxon>
        <taxon>Candidatus Lithacetigenota</taxon>
        <taxon>Candidatus Psychracetigena</taxon>
    </lineage>
</organism>
<evidence type="ECO:0000256" key="1">
    <source>
        <dbReference type="SAM" id="Phobius"/>
    </source>
</evidence>
<proteinExistence type="predicted"/>
<reference evidence="2 3" key="1">
    <citation type="journal article" date="2021" name="bioRxiv">
        <title>Unique metabolic strategies in Hadean analogues reveal hints for primordial physiology.</title>
        <authorList>
            <person name="Nobu M.K."/>
            <person name="Nakai R."/>
            <person name="Tamazawa S."/>
            <person name="Mori H."/>
            <person name="Toyoda A."/>
            <person name="Ijiri A."/>
            <person name="Suzuki S."/>
            <person name="Kurokawa K."/>
            <person name="Kamagata Y."/>
            <person name="Tamaki H."/>
        </authorList>
    </citation>
    <scope>NUCLEOTIDE SEQUENCE [LARGE SCALE GENOMIC DNA]</scope>
    <source>
        <strain evidence="2">BS525</strain>
    </source>
</reference>
<sequence length="203" mass="22317">MKIKLKFALAKLSIALAGGVLFQIGARISLLIIDTTNIDYPFFLGILAPLFIGMLVMMALGRREGPLWRLSLAILPMVAAGIVTNFYVTSDTLAPVTFVFIYLSALFGLRLGRTDWEHSHAKFFLNTGSVWLAVFILVTIGIGRSFAILDALLFFGFCLLGVGLSHEVATMHYVKFKFSHHNSLAYACAIMLLLLVWGVSVVT</sequence>
<feature type="transmembrane region" description="Helical" evidence="1">
    <location>
        <begin position="184"/>
        <end position="202"/>
    </location>
</feature>
<evidence type="ECO:0000313" key="3">
    <source>
        <dbReference type="Proteomes" id="UP000811545"/>
    </source>
</evidence>
<feature type="transmembrane region" description="Helical" evidence="1">
    <location>
        <begin position="146"/>
        <end position="164"/>
    </location>
</feature>
<protein>
    <submittedName>
        <fullName evidence="2">Uncharacterized protein</fullName>
    </submittedName>
</protein>
<gene>
    <name evidence="2" type="ORF">DDT42_01514</name>
</gene>
<dbReference type="Proteomes" id="UP000811545">
    <property type="component" value="Unassembled WGS sequence"/>
</dbReference>